<dbReference type="Proteomes" id="UP000307657">
    <property type="component" value="Unassembled WGS sequence"/>
</dbReference>
<evidence type="ECO:0000313" key="2">
    <source>
        <dbReference type="EMBL" id="TJY33939.1"/>
    </source>
</evidence>
<dbReference type="OrthoDB" id="1361104at2"/>
<sequence length="136" mass="15627">MKKLILLLLIIPLTSFNYNQATDFVGRWTGEDKNEIGFITFDKEGYASFEFEGKIFGGKEFVINGEKGKMVYVINKKVTPIQVDFVVKKLETGEERKILCIAKFEDENNMQFAMTFDSVCPTEFNSENSITLKRVE</sequence>
<keyword evidence="1" id="KW-0732">Signal</keyword>
<name>A0A4V5LQ53_9FLAO</name>
<dbReference type="RefSeq" id="WP_136844221.1">
    <property type="nucleotide sequence ID" value="NZ_SUPL01000006.1"/>
</dbReference>
<protein>
    <recommendedName>
        <fullName evidence="4">DUF4488 domain-containing protein</fullName>
    </recommendedName>
</protein>
<reference evidence="2 3" key="1">
    <citation type="submission" date="2019-04" db="EMBL/GenBank/DDBJ databases">
        <title>Lacinutrix sp. nov., isolated from marine water.</title>
        <authorList>
            <person name="Kim W."/>
        </authorList>
    </citation>
    <scope>NUCLEOTIDE SEQUENCE [LARGE SCALE GENOMIC DNA]</scope>
    <source>
        <strain evidence="2 3">CAU 1491</strain>
    </source>
</reference>
<feature type="chain" id="PRO_5020334075" description="DUF4488 domain-containing protein" evidence="1">
    <location>
        <begin position="22"/>
        <end position="136"/>
    </location>
</feature>
<evidence type="ECO:0000256" key="1">
    <source>
        <dbReference type="SAM" id="SignalP"/>
    </source>
</evidence>
<feature type="signal peptide" evidence="1">
    <location>
        <begin position="1"/>
        <end position="21"/>
    </location>
</feature>
<keyword evidence="3" id="KW-1185">Reference proteome</keyword>
<accession>A0A4V5LQ53</accession>
<proteinExistence type="predicted"/>
<gene>
    <name evidence="2" type="ORF">E5167_11485</name>
</gene>
<evidence type="ECO:0008006" key="4">
    <source>
        <dbReference type="Google" id="ProtNLM"/>
    </source>
</evidence>
<dbReference type="AlphaFoldDB" id="A0A4V5LQ53"/>
<dbReference type="EMBL" id="SUPL01000006">
    <property type="protein sequence ID" value="TJY33939.1"/>
    <property type="molecule type" value="Genomic_DNA"/>
</dbReference>
<evidence type="ECO:0000313" key="3">
    <source>
        <dbReference type="Proteomes" id="UP000307657"/>
    </source>
</evidence>
<comment type="caution">
    <text evidence="2">The sequence shown here is derived from an EMBL/GenBank/DDBJ whole genome shotgun (WGS) entry which is preliminary data.</text>
</comment>
<organism evidence="2 3">
    <name type="scientific">Pontimicrobium aquaticum</name>
    <dbReference type="NCBI Taxonomy" id="2565367"/>
    <lineage>
        <taxon>Bacteria</taxon>
        <taxon>Pseudomonadati</taxon>
        <taxon>Bacteroidota</taxon>
        <taxon>Flavobacteriia</taxon>
        <taxon>Flavobacteriales</taxon>
        <taxon>Flavobacteriaceae</taxon>
        <taxon>Pontimicrobium</taxon>
    </lineage>
</organism>